<proteinExistence type="predicted"/>
<accession>A0A6J5SEM6</accession>
<reference evidence="1" key="1">
    <citation type="submission" date="2020-05" db="EMBL/GenBank/DDBJ databases">
        <authorList>
            <person name="Chiriac C."/>
            <person name="Salcher M."/>
            <person name="Ghai R."/>
            <person name="Kavagutti S V."/>
        </authorList>
    </citation>
    <scope>NUCLEOTIDE SEQUENCE</scope>
</reference>
<name>A0A6J5SEM6_9CAUD</name>
<sequence length="161" mass="17471">MKNILIGLFALAAVTVGAQEYKSRQPYPDEIGRVSGVNNYIQDEFQRLNTIVVLETNQAAVYTIGASQVLHGIYAVAPTNAALSAAFTISLPNPTNNPNRKFTFITADHAQIVLSNNWGTGSANGFRDLKTFGVSNIVWLVTSNKITTLYSTGTNYLVKSI</sequence>
<evidence type="ECO:0000313" key="2">
    <source>
        <dbReference type="EMBL" id="CAB5227921.1"/>
    </source>
</evidence>
<dbReference type="EMBL" id="LR797393">
    <property type="protein sequence ID" value="CAB4212692.1"/>
    <property type="molecule type" value="Genomic_DNA"/>
</dbReference>
<dbReference type="EMBL" id="LR798382">
    <property type="protein sequence ID" value="CAB5227921.1"/>
    <property type="molecule type" value="Genomic_DNA"/>
</dbReference>
<protein>
    <submittedName>
        <fullName evidence="1">Uncharacterized protein</fullName>
    </submittedName>
</protein>
<evidence type="ECO:0000313" key="1">
    <source>
        <dbReference type="EMBL" id="CAB4212692.1"/>
    </source>
</evidence>
<organism evidence="1">
    <name type="scientific">uncultured Caudovirales phage</name>
    <dbReference type="NCBI Taxonomy" id="2100421"/>
    <lineage>
        <taxon>Viruses</taxon>
        <taxon>Duplodnaviria</taxon>
        <taxon>Heunggongvirae</taxon>
        <taxon>Uroviricota</taxon>
        <taxon>Caudoviricetes</taxon>
        <taxon>Peduoviridae</taxon>
        <taxon>Maltschvirus</taxon>
        <taxon>Maltschvirus maltsch</taxon>
    </lineage>
</organism>
<gene>
    <name evidence="1" type="ORF">UFOVP1444_24</name>
    <name evidence="2" type="ORF">UFOVP1536_12</name>
</gene>